<keyword evidence="2" id="KW-1185">Reference proteome</keyword>
<dbReference type="Proteomes" id="UP001054902">
    <property type="component" value="Unassembled WGS sequence"/>
</dbReference>
<evidence type="ECO:0000313" key="2">
    <source>
        <dbReference type="Proteomes" id="UP001054902"/>
    </source>
</evidence>
<proteinExistence type="predicted"/>
<dbReference type="Gene3D" id="3.40.50.1820">
    <property type="entry name" value="alpha/beta hydrolase"/>
    <property type="match status" value="1"/>
</dbReference>
<accession>A0AAD3DC97</accession>
<gene>
    <name evidence="1" type="ORF">CTEN210_18229</name>
</gene>
<evidence type="ECO:0000313" key="1">
    <source>
        <dbReference type="EMBL" id="GFH61753.1"/>
    </source>
</evidence>
<name>A0AAD3DC97_9STRA</name>
<dbReference type="SUPFAM" id="SSF53474">
    <property type="entry name" value="alpha/beta-Hydrolases"/>
    <property type="match status" value="1"/>
</dbReference>
<organism evidence="1 2">
    <name type="scientific">Chaetoceros tenuissimus</name>
    <dbReference type="NCBI Taxonomy" id="426638"/>
    <lineage>
        <taxon>Eukaryota</taxon>
        <taxon>Sar</taxon>
        <taxon>Stramenopiles</taxon>
        <taxon>Ochrophyta</taxon>
        <taxon>Bacillariophyta</taxon>
        <taxon>Coscinodiscophyceae</taxon>
        <taxon>Chaetocerotophycidae</taxon>
        <taxon>Chaetocerotales</taxon>
        <taxon>Chaetocerotaceae</taxon>
        <taxon>Chaetoceros</taxon>
    </lineage>
</organism>
<dbReference type="InterPro" id="IPR029058">
    <property type="entry name" value="AB_hydrolase_fold"/>
</dbReference>
<comment type="caution">
    <text evidence="1">The sequence shown here is derived from an EMBL/GenBank/DDBJ whole genome shotgun (WGS) entry which is preliminary data.</text>
</comment>
<dbReference type="EMBL" id="BLLK01000075">
    <property type="protein sequence ID" value="GFH61753.1"/>
    <property type="molecule type" value="Genomic_DNA"/>
</dbReference>
<dbReference type="AlphaFoldDB" id="A0AAD3DC97"/>
<protein>
    <submittedName>
        <fullName evidence="1">Uncharacterized protein</fullName>
    </submittedName>
</protein>
<sequence>MEEQMEDLMQAVDYFKERYHENGATSVGASMRDKAAPVVLCTHSSGAHIGMMAALKNRNLNEKVDGMICMSGVYNLEIVRKFEIKNGFQFISPMGPASQEKLKEYSP</sequence>
<reference evidence="1 2" key="1">
    <citation type="journal article" date="2021" name="Sci. Rep.">
        <title>The genome of the diatom Chaetoceros tenuissimus carries an ancient integrated fragment of an extant virus.</title>
        <authorList>
            <person name="Hongo Y."/>
            <person name="Kimura K."/>
            <person name="Takaki Y."/>
            <person name="Yoshida Y."/>
            <person name="Baba S."/>
            <person name="Kobayashi G."/>
            <person name="Nagasaki K."/>
            <person name="Hano T."/>
            <person name="Tomaru Y."/>
        </authorList>
    </citation>
    <scope>NUCLEOTIDE SEQUENCE [LARGE SCALE GENOMIC DNA]</scope>
    <source>
        <strain evidence="1 2">NIES-3715</strain>
    </source>
</reference>